<dbReference type="SUPFAM" id="SSF51735">
    <property type="entry name" value="NAD(P)-binding Rossmann-fold domains"/>
    <property type="match status" value="1"/>
</dbReference>
<dbReference type="Proteomes" id="UP001433268">
    <property type="component" value="Unassembled WGS sequence"/>
</dbReference>
<dbReference type="InterPro" id="IPR029063">
    <property type="entry name" value="SAM-dependent_MTases_sf"/>
</dbReference>
<name>A0ABR1VW54_9PEZI</name>
<gene>
    <name evidence="10" type="ORF">PG997_010127</name>
</gene>
<evidence type="ECO:0000259" key="9">
    <source>
        <dbReference type="PROSITE" id="PS52019"/>
    </source>
</evidence>
<evidence type="ECO:0000256" key="5">
    <source>
        <dbReference type="ARBA" id="ARBA00023268"/>
    </source>
</evidence>
<dbReference type="SUPFAM" id="SSF55048">
    <property type="entry name" value="Probable ACP-binding domain of malonyl-CoA ACP transacylase"/>
    <property type="match status" value="1"/>
</dbReference>
<comment type="caution">
    <text evidence="10">The sequence shown here is derived from an EMBL/GenBank/DDBJ whole genome shotgun (WGS) entry which is preliminary data.</text>
</comment>
<feature type="domain" description="PKS/mFAS DH" evidence="9">
    <location>
        <begin position="966"/>
        <end position="1277"/>
    </location>
</feature>
<dbReference type="Gene3D" id="3.40.47.10">
    <property type="match status" value="1"/>
</dbReference>
<sequence length="2277" mass="247074">MRTTSNRECHIGLGSEPVAIIGMSSKFAGDATNTDKLWRMLIEGRSGWTPFPSSRFNLDGVYHPNNERLNSTHVKGAHFLEEDVGLFDAAFFSYSSETSSSLDPQYRLQLESVYEALENAGLPLASIAGSNTSVFTGVFVHDYRDALLRSPDALPRLMATGTGVPMMSNRISHFFDLRGASMTIETACSSGMVAMHQAIQSLRTGEADMAIVGCANLTLNPDMFKALGSAGFLSGDGKSYAFDSRASGYGRGEGVSTVVVKLLKDALAAGDPIQAVIRESLLNQDGKTETITTPSLQAQEALIRGCYAKAGLDPRDTQYFEAHGTGTQAGDTIEAQAIASVFGSRTEPLLIGSIKTNIGHTEAASGLASIIKTALALKKGVIPPTINFEKPNPKLSLEDWNLSLVSETTRWPETPVRRASINNFGYGGTNAHIIMEDAASWTTGRMNTIQLNGYINGDAHTLVTNGSCSTVNGVESPDGDSSRVLVLSGKDEQACQTLVSRLGDFLEQELTMQEHQRQFLDSLVFTLGQRRTRFPWVAAHPVTGGIDAVVQGLRSPKFKPTRSSSAKPRIGMVFTGQGAQWYTMGRELVDTYPVYGESLREAEGYLKEFGATWSLVEELSRGAEVSRISEVALSTPICVAVQISLVRLLRAWGVVPTAVTSHSSGEIAAAYAAGALSYRKAMSIAYHRAALAANPAVRGPAKGGMIAVGLGQSDTEVYLKRLVSGKAIVACINSPSSTTVAGDMAAVVELEDLAKADGVFARRLKVDTAWHSHHMAPVASAYAEELEADNQPAEANTVFDEPVAFSSPVTGGRMASSQDIANPQHWIDSLLQPVQFVAAFTDMVLGDGGGSVTNVDVIVEVGPHTALGGPIQEILGLPEFEGLRLPYYGSLVRKSDARETMRALAANLLRHGCAVDLGAVNFPFGRGSHVEVLTSGLPTYPWNHKIRHWVEPRQNRALRQQSLPPHDLLGSLVEGCNPETPLWRHFLRISETPWTRDHMIQSNVVYPAAGYICLAIEAIRQARTLKTAAIAGEVTGYCLRDVEFMQALLIPDSSDGIEVQTTMRPVDDKAARAQGWTHFEVWTVTSDNEWTQHAKGSIMVEYDNSSFDRVDGSDVPRDIEGYARRFLPGDLFANLRTLGISHGPLFQNMTSIIQSGSERRSVVAMTVPDTLVPNDLPRDHLLHPVYLDSVITAPYSAMPEVAGRETAAKVPRAVESFWVSAKISNKEGHAFKASSSIIHDDDQDMKANVMVFDHEDGRPVLEMRTFSYQSLGRALSLQKREPWQDQWCNSVQWSLDVSIASPATFDFIKSQLSSNEVDLSEVSLTESIRRVCVGFMQKALRNLDPQDVQRLEPHHAKYYLWMKDVVEKAASGKLCDGSTEWLADDEVQNRRLINQVAHTRGDGEMVCHLGPHLAAILRGETTPLEVMTRQEGLLARYQTGTPKLQCAGSQLAGLLRHLTHKNPRSHILEVGAGYGTMTRYALDALGTTATGGPLASSYHFTDVSDRTFEVSREIFADWSDLLSFDLLDIERDPSAQGFSDGSYDLIIASHVLFGAKNADTLGNIRRLLKPGGAVLVVEDVHSRVDNDFVNGLLPGWQFGEEHMNYGQLCRPRWDESLRNAGFTGIDLELHDHDGTGDYTTVLLMSTAVPTEPAVPSPRLTDPENTVIVVSERAGAPPSAWLEKLRHSLSSRTQDGEERLPALQDLESDSATSAWYAGKTCIFVGEMDEPILYDLDATYLEGIRAMSTGCQGLLWVTRGGAVGCERPEMSLATGFVRTLRTEYVGRKFLTLDLNPQKPLWSEEGLSTIVQVMLQSELGKSSNSGAALGKGPVELEYAERDGVILIPRLYHDIRNDQMMSRSAHGSGDDGEVATQNENTVLACGDHEKAPVLPRRTAAELSANASYLIVGGSGGLGQSVAHWLVSHGARNLILMSRNAAKSQHTAALAEELRRAGCYRVLPVSCDVASQDDLARAIHMCAREGMPPIRGVIHAAFVLRDSFVESMTLDDYKFTTESKVAGAWNLHNQFNLPGDLDFFILFSSINGILGYPSQAAYSAAGAYEDALAHWRVKQCGLPAVSIDLSVVNGVGYVAEASAAEMLRKTLVRAGRRVIGEDHVLAALESAVLSPHDPQFVVGGINSGPGPHWDVDGDLGRDMRLLPLQYRKPSATDEQQQQQDGGNSLAARMAACGTREEAIGVVGSAMADMLADMFLVPVEEIDLAQSPAQQGVDSLVAVEVRNMLFSQAAAELSIFNVMQVTSLAILAAEVVDRSAHVNFDAV</sequence>
<dbReference type="SMART" id="SM00825">
    <property type="entry name" value="PKS_KS"/>
    <property type="match status" value="1"/>
</dbReference>
<dbReference type="InterPro" id="IPR020841">
    <property type="entry name" value="PKS_Beta-ketoAc_synthase_dom"/>
</dbReference>
<dbReference type="PANTHER" id="PTHR43775">
    <property type="entry name" value="FATTY ACID SYNTHASE"/>
    <property type="match status" value="1"/>
</dbReference>
<organism evidence="10 11">
    <name type="scientific">Apiospora hydei</name>
    <dbReference type="NCBI Taxonomy" id="1337664"/>
    <lineage>
        <taxon>Eukaryota</taxon>
        <taxon>Fungi</taxon>
        <taxon>Dikarya</taxon>
        <taxon>Ascomycota</taxon>
        <taxon>Pezizomycotina</taxon>
        <taxon>Sordariomycetes</taxon>
        <taxon>Xylariomycetidae</taxon>
        <taxon>Amphisphaeriales</taxon>
        <taxon>Apiosporaceae</taxon>
        <taxon>Apiospora</taxon>
    </lineage>
</organism>
<dbReference type="InterPro" id="IPR049552">
    <property type="entry name" value="PKS_DH_N"/>
</dbReference>
<dbReference type="InterPro" id="IPR042104">
    <property type="entry name" value="PKS_dehydratase_sf"/>
</dbReference>
<keyword evidence="11" id="KW-1185">Reference proteome</keyword>
<dbReference type="InterPro" id="IPR014030">
    <property type="entry name" value="Ketoacyl_synth_N"/>
</dbReference>
<protein>
    <submittedName>
        <fullName evidence="10">Beta-ketoacyl synthase</fullName>
    </submittedName>
</protein>
<dbReference type="SUPFAM" id="SSF47336">
    <property type="entry name" value="ACP-like"/>
    <property type="match status" value="1"/>
</dbReference>
<dbReference type="Pfam" id="PF00109">
    <property type="entry name" value="ketoacyl-synt"/>
    <property type="match status" value="1"/>
</dbReference>
<dbReference type="Pfam" id="PF00698">
    <property type="entry name" value="Acyl_transf_1"/>
    <property type="match status" value="1"/>
</dbReference>
<feature type="region of interest" description="N-terminal hotdog fold" evidence="7">
    <location>
        <begin position="966"/>
        <end position="1105"/>
    </location>
</feature>
<dbReference type="InterPro" id="IPR056501">
    <property type="entry name" value="NAD-bd_HRPKS_sdrA"/>
</dbReference>
<dbReference type="InterPro" id="IPR020807">
    <property type="entry name" value="PKS_DH"/>
</dbReference>
<dbReference type="Gene3D" id="3.30.70.3290">
    <property type="match status" value="1"/>
</dbReference>
<dbReference type="Pfam" id="PF23114">
    <property type="entry name" value="NAD-bd_HRPKS_sdrA"/>
    <property type="match status" value="1"/>
</dbReference>
<dbReference type="InterPro" id="IPR049900">
    <property type="entry name" value="PKS_mFAS_DH"/>
</dbReference>
<dbReference type="Gene3D" id="3.40.50.150">
    <property type="entry name" value="Vaccinia Virus protein VP39"/>
    <property type="match status" value="1"/>
</dbReference>
<evidence type="ECO:0000256" key="1">
    <source>
        <dbReference type="ARBA" id="ARBA00022450"/>
    </source>
</evidence>
<dbReference type="InterPro" id="IPR020806">
    <property type="entry name" value="PKS_PP-bd"/>
</dbReference>
<keyword evidence="6" id="KW-0012">Acyltransferase</keyword>
<reference evidence="10 11" key="1">
    <citation type="submission" date="2023-01" db="EMBL/GenBank/DDBJ databases">
        <title>Analysis of 21 Apiospora genomes using comparative genomics revels a genus with tremendous synthesis potential of carbohydrate active enzymes and secondary metabolites.</title>
        <authorList>
            <person name="Sorensen T."/>
        </authorList>
    </citation>
    <scope>NUCLEOTIDE SEQUENCE [LARGE SCALE GENOMIC DNA]</scope>
    <source>
        <strain evidence="10 11">CBS 114990</strain>
    </source>
</reference>
<dbReference type="Gene3D" id="3.40.366.10">
    <property type="entry name" value="Malonyl-Coenzyme A Acyl Carrier Protein, domain 2"/>
    <property type="match status" value="1"/>
</dbReference>
<dbReference type="SMART" id="SM00826">
    <property type="entry name" value="PKS_DH"/>
    <property type="match status" value="1"/>
</dbReference>
<dbReference type="Pfam" id="PF02801">
    <property type="entry name" value="Ketoacyl-synt_C"/>
    <property type="match status" value="1"/>
</dbReference>
<evidence type="ECO:0000313" key="11">
    <source>
        <dbReference type="Proteomes" id="UP001433268"/>
    </source>
</evidence>
<dbReference type="Pfam" id="PF21089">
    <property type="entry name" value="PKS_DH_N"/>
    <property type="match status" value="1"/>
</dbReference>
<evidence type="ECO:0000259" key="8">
    <source>
        <dbReference type="PROSITE" id="PS52004"/>
    </source>
</evidence>
<dbReference type="SMART" id="SM00822">
    <property type="entry name" value="PKS_KR"/>
    <property type="match status" value="1"/>
</dbReference>
<dbReference type="SMART" id="SM00827">
    <property type="entry name" value="PKS_AT"/>
    <property type="match status" value="1"/>
</dbReference>
<dbReference type="Pfam" id="PF08242">
    <property type="entry name" value="Methyltransf_12"/>
    <property type="match status" value="1"/>
</dbReference>
<dbReference type="InterPro" id="IPR016039">
    <property type="entry name" value="Thiolase-like"/>
</dbReference>
<dbReference type="InterPro" id="IPR057326">
    <property type="entry name" value="KR_dom"/>
</dbReference>
<dbReference type="InterPro" id="IPR032821">
    <property type="entry name" value="PKS_assoc"/>
</dbReference>
<dbReference type="CDD" id="cd02440">
    <property type="entry name" value="AdoMet_MTases"/>
    <property type="match status" value="1"/>
</dbReference>
<evidence type="ECO:0000256" key="3">
    <source>
        <dbReference type="ARBA" id="ARBA00022679"/>
    </source>
</evidence>
<dbReference type="SUPFAM" id="SSF52151">
    <property type="entry name" value="FabD/lysophospholipase-like"/>
    <property type="match status" value="1"/>
</dbReference>
<keyword evidence="5" id="KW-0511">Multifunctional enzyme</keyword>
<evidence type="ECO:0000256" key="2">
    <source>
        <dbReference type="ARBA" id="ARBA00022553"/>
    </source>
</evidence>
<feature type="active site" description="Proton acceptor; for dehydratase activity" evidence="7">
    <location>
        <position position="998"/>
    </location>
</feature>
<dbReference type="SUPFAM" id="SSF53335">
    <property type="entry name" value="S-adenosyl-L-methionine-dependent methyltransferases"/>
    <property type="match status" value="1"/>
</dbReference>
<accession>A0ABR1VW54</accession>
<dbReference type="GeneID" id="92047502"/>
<evidence type="ECO:0000313" key="10">
    <source>
        <dbReference type="EMBL" id="KAK8075464.1"/>
    </source>
</evidence>
<dbReference type="InterPro" id="IPR001227">
    <property type="entry name" value="Ac_transferase_dom_sf"/>
</dbReference>
<dbReference type="PANTHER" id="PTHR43775:SF29">
    <property type="entry name" value="ASPERFURANONE POLYKETIDE SYNTHASE AFOG-RELATED"/>
    <property type="match status" value="1"/>
</dbReference>
<proteinExistence type="predicted"/>
<feature type="region of interest" description="C-terminal hotdog fold" evidence="7">
    <location>
        <begin position="1123"/>
        <end position="1277"/>
    </location>
</feature>
<keyword evidence="1" id="KW-0596">Phosphopantetheine</keyword>
<dbReference type="InterPro" id="IPR036291">
    <property type="entry name" value="NAD(P)-bd_dom_sf"/>
</dbReference>
<dbReference type="InterPro" id="IPR036736">
    <property type="entry name" value="ACP-like_sf"/>
</dbReference>
<dbReference type="PROSITE" id="PS52004">
    <property type="entry name" value="KS3_2"/>
    <property type="match status" value="1"/>
</dbReference>
<dbReference type="InterPro" id="IPR049551">
    <property type="entry name" value="PKS_DH_C"/>
</dbReference>
<keyword evidence="4" id="KW-0560">Oxidoreductase</keyword>
<dbReference type="InterPro" id="IPR013217">
    <property type="entry name" value="Methyltransf_12"/>
</dbReference>
<evidence type="ECO:0000256" key="6">
    <source>
        <dbReference type="ARBA" id="ARBA00023315"/>
    </source>
</evidence>
<dbReference type="InterPro" id="IPR016036">
    <property type="entry name" value="Malonyl_transacylase_ACP-bd"/>
</dbReference>
<dbReference type="RefSeq" id="XP_066666404.1">
    <property type="nucleotide sequence ID" value="XM_066814442.1"/>
</dbReference>
<dbReference type="EMBL" id="JAQQWN010000007">
    <property type="protein sequence ID" value="KAK8075464.1"/>
    <property type="molecule type" value="Genomic_DNA"/>
</dbReference>
<dbReference type="Pfam" id="PF08659">
    <property type="entry name" value="KR"/>
    <property type="match status" value="1"/>
</dbReference>
<keyword evidence="2" id="KW-0597">Phosphoprotein</keyword>
<dbReference type="InterPro" id="IPR050091">
    <property type="entry name" value="PKS_NRPS_Biosynth_Enz"/>
</dbReference>
<evidence type="ECO:0000256" key="4">
    <source>
        <dbReference type="ARBA" id="ARBA00023002"/>
    </source>
</evidence>
<dbReference type="Pfam" id="PF14765">
    <property type="entry name" value="PS-DH"/>
    <property type="match status" value="1"/>
</dbReference>
<dbReference type="Gene3D" id="3.10.129.110">
    <property type="entry name" value="Polyketide synthase dehydratase"/>
    <property type="match status" value="1"/>
</dbReference>
<dbReference type="CDD" id="cd00833">
    <property type="entry name" value="PKS"/>
    <property type="match status" value="1"/>
</dbReference>
<dbReference type="InterPro" id="IPR013968">
    <property type="entry name" value="PKS_KR"/>
</dbReference>
<dbReference type="PROSITE" id="PS52019">
    <property type="entry name" value="PKS_MFAS_DH"/>
    <property type="match status" value="1"/>
</dbReference>
<dbReference type="InterPro" id="IPR014031">
    <property type="entry name" value="Ketoacyl_synth_C"/>
</dbReference>
<dbReference type="InterPro" id="IPR016035">
    <property type="entry name" value="Acyl_Trfase/lysoPLipase"/>
</dbReference>
<dbReference type="SMART" id="SM00823">
    <property type="entry name" value="PKS_PP"/>
    <property type="match status" value="1"/>
</dbReference>
<feature type="domain" description="Ketosynthase family 3 (KS3)" evidence="8">
    <location>
        <begin position="15"/>
        <end position="437"/>
    </location>
</feature>
<evidence type="ECO:0000256" key="7">
    <source>
        <dbReference type="PROSITE-ProRule" id="PRU01363"/>
    </source>
</evidence>
<feature type="active site" description="Proton donor; for dehydratase activity" evidence="7">
    <location>
        <position position="1188"/>
    </location>
</feature>
<dbReference type="Pfam" id="PF16197">
    <property type="entry name" value="KAsynt_C_assoc"/>
    <property type="match status" value="1"/>
</dbReference>
<dbReference type="SUPFAM" id="SSF53901">
    <property type="entry name" value="Thiolase-like"/>
    <property type="match status" value="1"/>
</dbReference>
<keyword evidence="3" id="KW-0808">Transferase</keyword>
<dbReference type="InterPro" id="IPR014043">
    <property type="entry name" value="Acyl_transferase_dom"/>
</dbReference>
<dbReference type="Gene3D" id="3.40.50.720">
    <property type="entry name" value="NAD(P)-binding Rossmann-like Domain"/>
    <property type="match status" value="1"/>
</dbReference>